<feature type="compositionally biased region" description="Basic and acidic residues" evidence="1">
    <location>
        <begin position="21"/>
        <end position="34"/>
    </location>
</feature>
<proteinExistence type="predicted"/>
<gene>
    <name evidence="2" type="ORF">TNIN_27841</name>
</gene>
<keyword evidence="3" id="KW-1185">Reference proteome</keyword>
<dbReference type="AlphaFoldDB" id="A0A8X6YH31"/>
<name>A0A8X6YH31_9ARAC</name>
<reference evidence="2" key="1">
    <citation type="submission" date="2020-08" db="EMBL/GenBank/DDBJ databases">
        <title>Multicomponent nature underlies the extraordinary mechanical properties of spider dragline silk.</title>
        <authorList>
            <person name="Kono N."/>
            <person name="Nakamura H."/>
            <person name="Mori M."/>
            <person name="Yoshida Y."/>
            <person name="Ohtoshi R."/>
            <person name="Malay A.D."/>
            <person name="Moran D.A.P."/>
            <person name="Tomita M."/>
            <person name="Numata K."/>
            <person name="Arakawa K."/>
        </authorList>
    </citation>
    <scope>NUCLEOTIDE SEQUENCE</scope>
</reference>
<feature type="compositionally biased region" description="Basic residues" evidence="1">
    <location>
        <begin position="35"/>
        <end position="52"/>
    </location>
</feature>
<dbReference type="Proteomes" id="UP000886998">
    <property type="component" value="Unassembled WGS sequence"/>
</dbReference>
<feature type="region of interest" description="Disordered" evidence="1">
    <location>
        <begin position="1"/>
        <end position="130"/>
    </location>
</feature>
<dbReference type="EMBL" id="BMAV01018396">
    <property type="protein sequence ID" value="GFY70755.1"/>
    <property type="molecule type" value="Genomic_DNA"/>
</dbReference>
<feature type="compositionally biased region" description="Polar residues" evidence="1">
    <location>
        <begin position="94"/>
        <end position="111"/>
    </location>
</feature>
<feature type="compositionally biased region" description="Basic and acidic residues" evidence="1">
    <location>
        <begin position="1"/>
        <end position="11"/>
    </location>
</feature>
<accession>A0A8X6YH31</accession>
<feature type="compositionally biased region" description="Basic and acidic residues" evidence="1">
    <location>
        <begin position="112"/>
        <end position="121"/>
    </location>
</feature>
<protein>
    <submittedName>
        <fullName evidence="2">Uncharacterized protein</fullName>
    </submittedName>
</protein>
<evidence type="ECO:0000256" key="1">
    <source>
        <dbReference type="SAM" id="MobiDB-lite"/>
    </source>
</evidence>
<evidence type="ECO:0000313" key="2">
    <source>
        <dbReference type="EMBL" id="GFY70755.1"/>
    </source>
</evidence>
<evidence type="ECO:0000313" key="3">
    <source>
        <dbReference type="Proteomes" id="UP000886998"/>
    </source>
</evidence>
<feature type="compositionally biased region" description="Basic and acidic residues" evidence="1">
    <location>
        <begin position="79"/>
        <end position="93"/>
    </location>
</feature>
<sequence>MVSQGRRDKPKNITRRQTPGKIRERQNAEVDDTKSKRKSPKREQKRKRKKPERWKDPFPGPDSSEEMKRRERKSPRRKTTSERNIIKQDETSRRWVTSQRNCRDGNLSSGRTHGDSESEERKRKKSGGRLNVLIDHASTCTAF</sequence>
<comment type="caution">
    <text evidence="2">The sequence shown here is derived from an EMBL/GenBank/DDBJ whole genome shotgun (WGS) entry which is preliminary data.</text>
</comment>
<organism evidence="2 3">
    <name type="scientific">Trichonephila inaurata madagascariensis</name>
    <dbReference type="NCBI Taxonomy" id="2747483"/>
    <lineage>
        <taxon>Eukaryota</taxon>
        <taxon>Metazoa</taxon>
        <taxon>Ecdysozoa</taxon>
        <taxon>Arthropoda</taxon>
        <taxon>Chelicerata</taxon>
        <taxon>Arachnida</taxon>
        <taxon>Araneae</taxon>
        <taxon>Araneomorphae</taxon>
        <taxon>Entelegynae</taxon>
        <taxon>Araneoidea</taxon>
        <taxon>Nephilidae</taxon>
        <taxon>Trichonephila</taxon>
        <taxon>Trichonephila inaurata</taxon>
    </lineage>
</organism>